<name>B1WWW3_CROS5</name>
<keyword evidence="2" id="KW-1185">Reference proteome</keyword>
<reference evidence="1 2" key="1">
    <citation type="journal article" date="2008" name="Proc. Natl. Acad. Sci. U.S.A.">
        <title>The genome of Cyanothece 51142, a unicellular diazotrophic cyanobacterium important in the marine nitrogen cycle.</title>
        <authorList>
            <person name="Welsh E.A."/>
            <person name="Liberton M."/>
            <person name="Stoeckel J."/>
            <person name="Loh T."/>
            <person name="Elvitigala T."/>
            <person name="Wang C."/>
            <person name="Wollam A."/>
            <person name="Fulton R.S."/>
            <person name="Clifton S.W."/>
            <person name="Jacobs J.M."/>
            <person name="Aurora R."/>
            <person name="Ghosh B.K."/>
            <person name="Sherman L.A."/>
            <person name="Smith R.D."/>
            <person name="Wilson R.K."/>
            <person name="Pakrasi H.B."/>
        </authorList>
    </citation>
    <scope>NUCLEOTIDE SEQUENCE [LARGE SCALE GENOMIC DNA]</scope>
    <source>
        <strain evidence="2">ATCC 51142 / BH68</strain>
    </source>
</reference>
<gene>
    <name evidence="1" type="ordered locus">cce_3084</name>
</gene>
<dbReference type="KEGG" id="cyt:cce_3084"/>
<dbReference type="Proteomes" id="UP000001203">
    <property type="component" value="Chromosome circular"/>
</dbReference>
<protein>
    <submittedName>
        <fullName evidence="1">Uncharacterized protein</fullName>
    </submittedName>
</protein>
<dbReference type="HOGENOM" id="CLU_3403088_0_0_3"/>
<sequence length="30" mass="3514">MTLHGSRKHREKGFKPLYSNFNTLFKCTTA</sequence>
<dbReference type="AlphaFoldDB" id="B1WWW3"/>
<dbReference type="STRING" id="43989.cce_3084"/>
<proteinExistence type="predicted"/>
<evidence type="ECO:0000313" key="1">
    <source>
        <dbReference type="EMBL" id="ACB52432.1"/>
    </source>
</evidence>
<accession>B1WWW3</accession>
<organism evidence="1 2">
    <name type="scientific">Crocosphaera subtropica (strain ATCC 51142 / BH68)</name>
    <name type="common">Cyanothece sp. (strain ATCC 51142)</name>
    <dbReference type="NCBI Taxonomy" id="43989"/>
    <lineage>
        <taxon>Bacteria</taxon>
        <taxon>Bacillati</taxon>
        <taxon>Cyanobacteriota</taxon>
        <taxon>Cyanophyceae</taxon>
        <taxon>Oscillatoriophycideae</taxon>
        <taxon>Chroococcales</taxon>
        <taxon>Aphanothecaceae</taxon>
        <taxon>Crocosphaera</taxon>
        <taxon>Crocosphaera subtropica</taxon>
    </lineage>
</organism>
<evidence type="ECO:0000313" key="2">
    <source>
        <dbReference type="Proteomes" id="UP000001203"/>
    </source>
</evidence>
<dbReference type="EMBL" id="CP000806">
    <property type="protein sequence ID" value="ACB52432.1"/>
    <property type="molecule type" value="Genomic_DNA"/>
</dbReference>